<keyword evidence="4" id="KW-1185">Reference proteome</keyword>
<reference evidence="3 4" key="1">
    <citation type="submission" date="2024-09" db="EMBL/GenBank/DDBJ databases">
        <authorList>
            <person name="Sun Q."/>
            <person name="Mori K."/>
        </authorList>
    </citation>
    <scope>NUCLEOTIDE SEQUENCE [LARGE SCALE GENOMIC DNA]</scope>
    <source>
        <strain evidence="3 4">JCM 3143</strain>
    </source>
</reference>
<evidence type="ECO:0000256" key="1">
    <source>
        <dbReference type="SAM" id="MobiDB-lite"/>
    </source>
</evidence>
<dbReference type="PANTHER" id="PTHR42685:SF22">
    <property type="entry name" value="CONDITIONED MEDIUM FACTOR RECEPTOR 1"/>
    <property type="match status" value="1"/>
</dbReference>
<dbReference type="EMBL" id="JBHMBW010000049">
    <property type="protein sequence ID" value="MFB9628689.1"/>
    <property type="molecule type" value="Genomic_DNA"/>
</dbReference>
<evidence type="ECO:0000259" key="2">
    <source>
        <dbReference type="Pfam" id="PF01494"/>
    </source>
</evidence>
<dbReference type="Gene3D" id="3.50.50.60">
    <property type="entry name" value="FAD/NAD(P)-binding domain"/>
    <property type="match status" value="1"/>
</dbReference>
<feature type="domain" description="FAD-binding" evidence="2">
    <location>
        <begin position="19"/>
        <end position="351"/>
    </location>
</feature>
<evidence type="ECO:0000313" key="3">
    <source>
        <dbReference type="EMBL" id="MFB9628689.1"/>
    </source>
</evidence>
<dbReference type="PANTHER" id="PTHR42685">
    <property type="entry name" value="GERANYLGERANYL DIPHOSPHATE REDUCTASE"/>
    <property type="match status" value="1"/>
</dbReference>
<dbReference type="InterPro" id="IPR050407">
    <property type="entry name" value="Geranylgeranyl_reductase"/>
</dbReference>
<dbReference type="GO" id="GO:0016491">
    <property type="term" value="F:oxidoreductase activity"/>
    <property type="evidence" value="ECO:0007669"/>
    <property type="project" value="UniProtKB-KW"/>
</dbReference>
<dbReference type="PRINTS" id="PR00420">
    <property type="entry name" value="RNGMNOXGNASE"/>
</dbReference>
<comment type="caution">
    <text evidence="3">The sequence shown here is derived from an EMBL/GenBank/DDBJ whole genome shotgun (WGS) entry which is preliminary data.</text>
</comment>
<accession>A0ABV5SCD2</accession>
<name>A0ABV5SCD2_9ACTN</name>
<proteinExistence type="predicted"/>
<dbReference type="SUPFAM" id="SSF51905">
    <property type="entry name" value="FAD/NAD(P)-binding domain"/>
    <property type="match status" value="1"/>
</dbReference>
<gene>
    <name evidence="3" type="ORF">ACFFSA_36915</name>
</gene>
<dbReference type="InterPro" id="IPR002938">
    <property type="entry name" value="FAD-bd"/>
</dbReference>
<dbReference type="Proteomes" id="UP001589532">
    <property type="component" value="Unassembled WGS sequence"/>
</dbReference>
<evidence type="ECO:0000313" key="4">
    <source>
        <dbReference type="Proteomes" id="UP001589532"/>
    </source>
</evidence>
<sequence length="419" mass="44346">MTASATGRPGSSSGSGAGYDVIVVGARCGGAPAAMLLARAGYRVLILDRARFPRDTLSTLYIHQPGTALLDRWGLLDQVAATGCPPITSAMHRMGQVAVEGAPTPVHGIHAAYAPRRYLLDTLLAKAATDAGAEFREGCRVTDVVVEDGRAVGVRWRTASGSGTDRAALVVGADGMRSVVADAVRAETVREHPPLTCVYYGYWEGVPVTRFEAHAVRGRWVGCLPTNDGRTLLAVYFPQAEFEAVRRDLPDAYLGGLAAAAPELYERALAGTRVGPLRGSGTQRNFFRRAAGPGWALVGDAGHHKDSITADGITAAFQQAALLAARLGADLPDPARRQAALERYALDRDRMLAARYSDTLALARLRADRVEARIAGLAHDPAWVQAFFDRAAGTGPDLVPVPGPVPDLVPGNRSEEVTA</sequence>
<keyword evidence="3" id="KW-0560">Oxidoreductase</keyword>
<dbReference type="RefSeq" id="WP_344990473.1">
    <property type="nucleotide sequence ID" value="NZ_BAAAXV010000005.1"/>
</dbReference>
<feature type="region of interest" description="Disordered" evidence="1">
    <location>
        <begin position="399"/>
        <end position="419"/>
    </location>
</feature>
<dbReference type="Pfam" id="PF01494">
    <property type="entry name" value="FAD_binding_3"/>
    <property type="match status" value="1"/>
</dbReference>
<dbReference type="EC" id="1.-.-.-" evidence="3"/>
<protein>
    <submittedName>
        <fullName evidence="3">NAD(P)/FAD-dependent oxidoreductase</fullName>
        <ecNumber evidence="3">1.-.-.-</ecNumber>
    </submittedName>
</protein>
<dbReference type="InterPro" id="IPR036188">
    <property type="entry name" value="FAD/NAD-bd_sf"/>
</dbReference>
<organism evidence="3 4">
    <name type="scientific">Nonomuraea helvata</name>
    <dbReference type="NCBI Taxonomy" id="37484"/>
    <lineage>
        <taxon>Bacteria</taxon>
        <taxon>Bacillati</taxon>
        <taxon>Actinomycetota</taxon>
        <taxon>Actinomycetes</taxon>
        <taxon>Streptosporangiales</taxon>
        <taxon>Streptosporangiaceae</taxon>
        <taxon>Nonomuraea</taxon>
    </lineage>
</organism>